<dbReference type="InterPro" id="IPR050283">
    <property type="entry name" value="E-box_TF_Regulators"/>
</dbReference>
<sequence length="185" mass="20794">MSLQPDRKLVQDTGAIETSPGLLTWETPPLYMRLTLSRFTSWGFVDTVFHCLSFPFLSNISAEDANLRSESLESEASPENAARERSRVRTLRQAFLALQATLPAVPPDTKLSKLDVLVLATSYIAHLTRTLGQEMPGPSWPPFLRGLRYLHPLKTLNDTTAKFQFFLASFSSDSPPDQECIEFLF</sequence>
<comment type="subcellular location">
    <subcellularLocation>
        <location evidence="1">Nucleus</location>
        <location evidence="1">Nucleolus</location>
    </subcellularLocation>
    <subcellularLocation>
        <location evidence="2">Nucleus</location>
        <location evidence="2">Nucleoplasm</location>
    </subcellularLocation>
</comment>
<accession>A0A6B0RKA8</accession>
<evidence type="ECO:0000256" key="2">
    <source>
        <dbReference type="ARBA" id="ARBA00004642"/>
    </source>
</evidence>
<keyword evidence="4" id="KW-0238">DNA-binding</keyword>
<dbReference type="CDD" id="cd19709">
    <property type="entry name" value="bHLH_TS_TCF23_OUT"/>
    <property type="match status" value="1"/>
</dbReference>
<keyword evidence="5" id="KW-0804">Transcription</keyword>
<gene>
    <name evidence="8" type="ORF">E5288_WYG018159</name>
</gene>
<evidence type="ECO:0000256" key="1">
    <source>
        <dbReference type="ARBA" id="ARBA00004604"/>
    </source>
</evidence>
<keyword evidence="3" id="KW-0805">Transcription regulation</keyword>
<evidence type="ECO:0000313" key="9">
    <source>
        <dbReference type="Proteomes" id="UP000322234"/>
    </source>
</evidence>
<dbReference type="PANTHER" id="PTHR23349">
    <property type="entry name" value="BASIC HELIX-LOOP-HELIX TRANSCRIPTION FACTOR, TWIST"/>
    <property type="match status" value="1"/>
</dbReference>
<reference evidence="8" key="1">
    <citation type="submission" date="2019-10" db="EMBL/GenBank/DDBJ databases">
        <title>The sequence and de novo assembly of the wild yak genome.</title>
        <authorList>
            <person name="Liu Y."/>
        </authorList>
    </citation>
    <scope>NUCLEOTIDE SEQUENCE [LARGE SCALE GENOMIC DNA]</scope>
    <source>
        <strain evidence="8">WY2019</strain>
    </source>
</reference>
<dbReference type="GO" id="GO:0005730">
    <property type="term" value="C:nucleolus"/>
    <property type="evidence" value="ECO:0007669"/>
    <property type="project" value="UniProtKB-SubCell"/>
</dbReference>
<dbReference type="InterPro" id="IPR011598">
    <property type="entry name" value="bHLH_dom"/>
</dbReference>
<dbReference type="GO" id="GO:0032502">
    <property type="term" value="P:developmental process"/>
    <property type="evidence" value="ECO:0007669"/>
    <property type="project" value="TreeGrafter"/>
</dbReference>
<name>A0A6B0RKA8_9CETA</name>
<proteinExistence type="predicted"/>
<dbReference type="PROSITE" id="PS50888">
    <property type="entry name" value="BHLH"/>
    <property type="match status" value="1"/>
</dbReference>
<evidence type="ECO:0000256" key="4">
    <source>
        <dbReference type="ARBA" id="ARBA00023125"/>
    </source>
</evidence>
<evidence type="ECO:0000256" key="3">
    <source>
        <dbReference type="ARBA" id="ARBA00023015"/>
    </source>
</evidence>
<dbReference type="InterPro" id="IPR036638">
    <property type="entry name" value="HLH_DNA-bd_sf"/>
</dbReference>
<keyword evidence="9" id="KW-1185">Reference proteome</keyword>
<evidence type="ECO:0000256" key="5">
    <source>
        <dbReference type="ARBA" id="ARBA00023163"/>
    </source>
</evidence>
<dbReference type="EMBL" id="VBQZ03000040">
    <property type="protein sequence ID" value="MXQ87723.1"/>
    <property type="molecule type" value="Genomic_DNA"/>
</dbReference>
<keyword evidence="6" id="KW-0539">Nucleus</keyword>
<feature type="domain" description="BHLH" evidence="7">
    <location>
        <begin position="75"/>
        <end position="127"/>
    </location>
</feature>
<dbReference type="GO" id="GO:0005654">
    <property type="term" value="C:nucleoplasm"/>
    <property type="evidence" value="ECO:0007669"/>
    <property type="project" value="UniProtKB-SubCell"/>
</dbReference>
<dbReference type="SMART" id="SM00353">
    <property type="entry name" value="HLH"/>
    <property type="match status" value="1"/>
</dbReference>
<dbReference type="PANTHER" id="PTHR23349:SF58">
    <property type="entry name" value="TRANSCRIPTION FACTOR 23"/>
    <property type="match status" value="1"/>
</dbReference>
<evidence type="ECO:0000256" key="6">
    <source>
        <dbReference type="ARBA" id="ARBA00023242"/>
    </source>
</evidence>
<dbReference type="AlphaFoldDB" id="A0A6B0RKA8"/>
<organism evidence="8 9">
    <name type="scientific">Bos mutus</name>
    <name type="common">wild yak</name>
    <dbReference type="NCBI Taxonomy" id="72004"/>
    <lineage>
        <taxon>Eukaryota</taxon>
        <taxon>Metazoa</taxon>
        <taxon>Chordata</taxon>
        <taxon>Craniata</taxon>
        <taxon>Vertebrata</taxon>
        <taxon>Euteleostomi</taxon>
        <taxon>Mammalia</taxon>
        <taxon>Eutheria</taxon>
        <taxon>Laurasiatheria</taxon>
        <taxon>Artiodactyla</taxon>
        <taxon>Ruminantia</taxon>
        <taxon>Pecora</taxon>
        <taxon>Bovidae</taxon>
        <taxon>Bovinae</taxon>
        <taxon>Bos</taxon>
    </lineage>
</organism>
<comment type="caution">
    <text evidence="8">The sequence shown here is derived from an EMBL/GenBank/DDBJ whole genome shotgun (WGS) entry which is preliminary data.</text>
</comment>
<dbReference type="Pfam" id="PF00010">
    <property type="entry name" value="HLH"/>
    <property type="match status" value="1"/>
</dbReference>
<evidence type="ECO:0000313" key="8">
    <source>
        <dbReference type="EMBL" id="MXQ87723.1"/>
    </source>
</evidence>
<dbReference type="Proteomes" id="UP000322234">
    <property type="component" value="Unassembled WGS sequence"/>
</dbReference>
<protein>
    <recommendedName>
        <fullName evidence="7">BHLH domain-containing protein</fullName>
    </recommendedName>
</protein>
<dbReference type="FunFam" id="4.10.280.10:FF:000010">
    <property type="entry name" value="Scleraxis bHLH transcription factor"/>
    <property type="match status" value="1"/>
</dbReference>
<dbReference type="SUPFAM" id="SSF47459">
    <property type="entry name" value="HLH, helix-loop-helix DNA-binding domain"/>
    <property type="match status" value="1"/>
</dbReference>
<dbReference type="GO" id="GO:0000977">
    <property type="term" value="F:RNA polymerase II transcription regulatory region sequence-specific DNA binding"/>
    <property type="evidence" value="ECO:0007669"/>
    <property type="project" value="TreeGrafter"/>
</dbReference>
<dbReference type="GO" id="GO:0046983">
    <property type="term" value="F:protein dimerization activity"/>
    <property type="evidence" value="ECO:0007669"/>
    <property type="project" value="InterPro"/>
</dbReference>
<dbReference type="Gene3D" id="4.10.280.10">
    <property type="entry name" value="Helix-loop-helix DNA-binding domain"/>
    <property type="match status" value="1"/>
</dbReference>
<dbReference type="GO" id="GO:0000981">
    <property type="term" value="F:DNA-binding transcription factor activity, RNA polymerase II-specific"/>
    <property type="evidence" value="ECO:0007669"/>
    <property type="project" value="TreeGrafter"/>
</dbReference>
<evidence type="ECO:0000259" key="7">
    <source>
        <dbReference type="PROSITE" id="PS50888"/>
    </source>
</evidence>